<organism evidence="1">
    <name type="scientific">marine sediment metagenome</name>
    <dbReference type="NCBI Taxonomy" id="412755"/>
    <lineage>
        <taxon>unclassified sequences</taxon>
        <taxon>metagenomes</taxon>
        <taxon>ecological metagenomes</taxon>
    </lineage>
</organism>
<evidence type="ECO:0000313" key="1">
    <source>
        <dbReference type="EMBL" id="KKK59107.1"/>
    </source>
</evidence>
<accession>A0A0F8WQ99</accession>
<name>A0A0F8WQ99_9ZZZZ</name>
<comment type="caution">
    <text evidence="1">The sequence shown here is derived from an EMBL/GenBank/DDBJ whole genome shotgun (WGS) entry which is preliminary data.</text>
</comment>
<proteinExistence type="predicted"/>
<sequence>DFSVDIWITEAESTINALSKYNWTDVYSGLDVDTRKILQGVASDLAAINCIIYDMSGYTSRTEGEDMINVLRDSALRGMALLRDKKNQKFISDPSTGSL</sequence>
<dbReference type="AlphaFoldDB" id="A0A0F8WQ99"/>
<gene>
    <name evidence="1" type="ORF">LCGC14_3037690</name>
</gene>
<protein>
    <submittedName>
        <fullName evidence="1">Uncharacterized protein</fullName>
    </submittedName>
</protein>
<dbReference type="EMBL" id="LAZR01063641">
    <property type="protein sequence ID" value="KKK59107.1"/>
    <property type="molecule type" value="Genomic_DNA"/>
</dbReference>
<feature type="non-terminal residue" evidence="1">
    <location>
        <position position="1"/>
    </location>
</feature>
<reference evidence="1" key="1">
    <citation type="journal article" date="2015" name="Nature">
        <title>Complex archaea that bridge the gap between prokaryotes and eukaryotes.</title>
        <authorList>
            <person name="Spang A."/>
            <person name="Saw J.H."/>
            <person name="Jorgensen S.L."/>
            <person name="Zaremba-Niedzwiedzka K."/>
            <person name="Martijn J."/>
            <person name="Lind A.E."/>
            <person name="van Eijk R."/>
            <person name="Schleper C."/>
            <person name="Guy L."/>
            <person name="Ettema T.J."/>
        </authorList>
    </citation>
    <scope>NUCLEOTIDE SEQUENCE</scope>
</reference>